<dbReference type="Proteomes" id="UP001595476">
    <property type="component" value="Unassembled WGS sequence"/>
</dbReference>
<dbReference type="Gene3D" id="2.40.50.100">
    <property type="match status" value="1"/>
</dbReference>
<feature type="domain" description="GAF" evidence="3">
    <location>
        <begin position="190"/>
        <end position="323"/>
    </location>
</feature>
<protein>
    <submittedName>
        <fullName evidence="4">Efflux RND transporter periplasmic adaptor subunit</fullName>
    </submittedName>
</protein>
<gene>
    <name evidence="4" type="ORF">ACFOEK_17175</name>
</gene>
<evidence type="ECO:0000313" key="4">
    <source>
        <dbReference type="EMBL" id="MFC3152773.1"/>
    </source>
</evidence>
<dbReference type="InterPro" id="IPR050465">
    <property type="entry name" value="UPF0194_transport"/>
</dbReference>
<accession>A0ABV7HJB5</accession>
<dbReference type="Gene3D" id="3.30.450.40">
    <property type="match status" value="1"/>
</dbReference>
<dbReference type="SUPFAM" id="SSF55781">
    <property type="entry name" value="GAF domain-like"/>
    <property type="match status" value="1"/>
</dbReference>
<reference evidence="5" key="1">
    <citation type="journal article" date="2019" name="Int. J. Syst. Evol. Microbiol.">
        <title>The Global Catalogue of Microorganisms (GCM) 10K type strain sequencing project: providing services to taxonomists for standard genome sequencing and annotation.</title>
        <authorList>
            <consortium name="The Broad Institute Genomics Platform"/>
            <consortium name="The Broad Institute Genome Sequencing Center for Infectious Disease"/>
            <person name="Wu L."/>
            <person name="Ma J."/>
        </authorList>
    </citation>
    <scope>NUCLEOTIDE SEQUENCE [LARGE SCALE GENOMIC DNA]</scope>
    <source>
        <strain evidence="5">KCTC 52438</strain>
    </source>
</reference>
<evidence type="ECO:0000259" key="3">
    <source>
        <dbReference type="Pfam" id="PF01590"/>
    </source>
</evidence>
<dbReference type="PANTHER" id="PTHR32347:SF23">
    <property type="entry name" value="BLL5650 PROTEIN"/>
    <property type="match status" value="1"/>
</dbReference>
<keyword evidence="2" id="KW-0175">Coiled coil</keyword>
<evidence type="ECO:0000313" key="5">
    <source>
        <dbReference type="Proteomes" id="UP001595476"/>
    </source>
</evidence>
<proteinExistence type="predicted"/>
<name>A0ABV7HJB5_9GAMM</name>
<keyword evidence="5" id="KW-1185">Reference proteome</keyword>
<organism evidence="4 5">
    <name type="scientific">Litoribrevibacter euphylliae</name>
    <dbReference type="NCBI Taxonomy" id="1834034"/>
    <lineage>
        <taxon>Bacteria</taxon>
        <taxon>Pseudomonadati</taxon>
        <taxon>Pseudomonadota</taxon>
        <taxon>Gammaproteobacteria</taxon>
        <taxon>Oceanospirillales</taxon>
        <taxon>Oceanospirillaceae</taxon>
        <taxon>Litoribrevibacter</taxon>
    </lineage>
</organism>
<comment type="caution">
    <text evidence="4">The sequence shown here is derived from an EMBL/GenBank/DDBJ whole genome shotgun (WGS) entry which is preliminary data.</text>
</comment>
<dbReference type="Gene3D" id="2.40.30.170">
    <property type="match status" value="1"/>
</dbReference>
<sequence length="627" mass="70194">MTEQPQPSSKSAASSAPKKDPLTLMNLINQELTLAEYCFHWLEIQCNSLTSVRSAVLLIRDEQKNSFKPIAKWPLSAEVMELSVVAYGVIDQGCGLLLTMDEQGQKYAAAYPVHVNNELRGIVALQLETQDVAQLQAAMSQLQWSVGWLELYFNRKRLTSSEHHRAQANQSMELLAKVHSQEDFLASAMAFVTELANRFECERVSIGFPNGHKIHVEALSHSAQFGKKMNLVRAISQAMEEALVAGQSLRYPGPNTELSAPDHHWLLEVSECASVMSLPIYVADKYICVVTFERTADENLQPRPFSDDELSYCQSISVLCAPALEDKRLNRRSLFRVAVDRSKQQLGRVIGVDYMGRKLALLALTAMIGFFSVATGEYRVAANVVLEGEVQRVVAAPYNGYIKDAFVKAGDVVESGQLLCQLDDRDLRLERENWLSQRSQYRHQYNQAFASHQRSEVNIAKAQMDQAMAQLSLADEKLARSQLVAPFDGVVISGDLSQRLGGFVDQGEVLFEVAPLDGYRIILLVDEKEIAEISAQQAGDLVLSAFPEYTFQFTVSRITPVTVAEEGGNFFRVEAQLVQSQDQQGAKELRPGMEGVGKIAVDERKLIWIWTRKLLVWVKLTLWEYLP</sequence>
<dbReference type="PANTHER" id="PTHR32347">
    <property type="entry name" value="EFFLUX SYSTEM COMPONENT YKNX-RELATED"/>
    <property type="match status" value="1"/>
</dbReference>
<dbReference type="InterPro" id="IPR003018">
    <property type="entry name" value="GAF"/>
</dbReference>
<dbReference type="EMBL" id="JBHRSZ010000007">
    <property type="protein sequence ID" value="MFC3152773.1"/>
    <property type="molecule type" value="Genomic_DNA"/>
</dbReference>
<comment type="subcellular location">
    <subcellularLocation>
        <location evidence="1">Cell envelope</location>
    </subcellularLocation>
</comment>
<evidence type="ECO:0000256" key="1">
    <source>
        <dbReference type="ARBA" id="ARBA00004196"/>
    </source>
</evidence>
<dbReference type="RefSeq" id="WP_386722698.1">
    <property type="nucleotide sequence ID" value="NZ_JBHRSZ010000007.1"/>
</dbReference>
<dbReference type="InterPro" id="IPR029016">
    <property type="entry name" value="GAF-like_dom_sf"/>
</dbReference>
<evidence type="ECO:0000256" key="2">
    <source>
        <dbReference type="ARBA" id="ARBA00023054"/>
    </source>
</evidence>
<dbReference type="SUPFAM" id="SSF111369">
    <property type="entry name" value="HlyD-like secretion proteins"/>
    <property type="match status" value="1"/>
</dbReference>
<dbReference type="Pfam" id="PF01590">
    <property type="entry name" value="GAF"/>
    <property type="match status" value="1"/>
</dbReference>